<comment type="caution">
    <text evidence="1">The sequence shown here is derived from an EMBL/GenBank/DDBJ whole genome shotgun (WGS) entry which is preliminary data.</text>
</comment>
<gene>
    <name evidence="1" type="ORF">GA0061075_101193</name>
</gene>
<accession>A0ABY0JZ34</accession>
<dbReference type="Proteomes" id="UP000182448">
    <property type="component" value="Unassembled WGS sequence"/>
</dbReference>
<evidence type="ECO:0000313" key="2">
    <source>
        <dbReference type="Proteomes" id="UP000182448"/>
    </source>
</evidence>
<evidence type="ECO:0000313" key="1">
    <source>
        <dbReference type="EMBL" id="SCB74961.1"/>
    </source>
</evidence>
<name>A0ABY0JZ34_WEIHE</name>
<organism evidence="1 2">
    <name type="scientific">Weissella hellenica</name>
    <dbReference type="NCBI Taxonomy" id="46256"/>
    <lineage>
        <taxon>Bacteria</taxon>
        <taxon>Bacillati</taxon>
        <taxon>Bacillota</taxon>
        <taxon>Bacilli</taxon>
        <taxon>Lactobacillales</taxon>
        <taxon>Lactobacillaceae</taxon>
        <taxon>Weissella</taxon>
    </lineage>
</organism>
<proteinExistence type="predicted"/>
<dbReference type="EMBL" id="FMAW01000001">
    <property type="protein sequence ID" value="SCB74961.1"/>
    <property type="molecule type" value="Genomic_DNA"/>
</dbReference>
<reference evidence="1 2" key="1">
    <citation type="submission" date="2016-08" db="EMBL/GenBank/DDBJ databases">
        <authorList>
            <person name="Varghese N."/>
            <person name="Submissions Spin"/>
        </authorList>
    </citation>
    <scope>NUCLEOTIDE SEQUENCE [LARGE SCALE GENOMIC DNA]</scope>
    <source>
        <strain evidence="1 2">R-53116</strain>
    </source>
</reference>
<keyword evidence="2" id="KW-1185">Reference proteome</keyword>
<protein>
    <submittedName>
        <fullName evidence="1">Uncharacterized protein</fullName>
    </submittedName>
</protein>
<sequence>MNRSNSESDDGPLLNKSDFYNQDWSQVIDDLQSNYPAGLQSNEIDERL</sequence>